<proteinExistence type="inferred from homology"/>
<keyword evidence="8 18" id="KW-0812">Transmembrane</keyword>
<keyword evidence="12 18" id="KW-1133">Transmembrane helix</keyword>
<dbReference type="RefSeq" id="YP_009754529.1">
    <property type="nucleotide sequence ID" value="NC_046898.1"/>
</dbReference>
<dbReference type="CTD" id="4536"/>
<dbReference type="EMBL" id="MN412595">
    <property type="protein sequence ID" value="QIN90637.1"/>
    <property type="molecule type" value="Genomic_DNA"/>
</dbReference>
<evidence type="ECO:0000256" key="10">
    <source>
        <dbReference type="ARBA" id="ARBA00022967"/>
    </source>
</evidence>
<comment type="similarity">
    <text evidence="3 18">Belongs to the complex I subunit 2 family.</text>
</comment>
<evidence type="ECO:0000256" key="4">
    <source>
        <dbReference type="ARBA" id="ARBA00012944"/>
    </source>
</evidence>
<evidence type="ECO:0000256" key="5">
    <source>
        <dbReference type="ARBA" id="ARBA00021008"/>
    </source>
</evidence>
<organism evidence="20">
    <name type="scientific">Myrmus lateralis</name>
    <dbReference type="NCBI Taxonomy" id="2717128"/>
    <lineage>
        <taxon>Eukaryota</taxon>
        <taxon>Metazoa</taxon>
        <taxon>Ecdysozoa</taxon>
        <taxon>Arthropoda</taxon>
        <taxon>Hexapoda</taxon>
        <taxon>Insecta</taxon>
        <taxon>Pterygota</taxon>
        <taxon>Neoptera</taxon>
        <taxon>Paraneoptera</taxon>
        <taxon>Hemiptera</taxon>
        <taxon>Heteroptera</taxon>
        <taxon>Panheteroptera</taxon>
        <taxon>Pentatomomorpha</taxon>
        <taxon>Coreoidea</taxon>
        <taxon>Rhopalidae</taxon>
        <taxon>Myrmus</taxon>
    </lineage>
</organism>
<accession>A0A6G8QTF2</accession>
<feature type="transmembrane region" description="Helical" evidence="18">
    <location>
        <begin position="55"/>
        <end position="77"/>
    </location>
</feature>
<evidence type="ECO:0000259" key="19">
    <source>
        <dbReference type="Pfam" id="PF00361"/>
    </source>
</evidence>
<evidence type="ECO:0000256" key="9">
    <source>
        <dbReference type="ARBA" id="ARBA00022792"/>
    </source>
</evidence>
<keyword evidence="13 18" id="KW-0520">NAD</keyword>
<evidence type="ECO:0000256" key="13">
    <source>
        <dbReference type="ARBA" id="ARBA00023027"/>
    </source>
</evidence>
<sequence length="332" mass="38982">MNMTKLFFLFIMMLSTMITISSMNWLGMWVGLEINLMTYIPFISKSKNKASSKAMMIYFLTQSIGSILMLFSILMNFMLYMSPLYIENLITMMVMVSVLIKLGAAPFHLWLPEMMSNLNWTECMILMTWQKLAPLTILNNLISNNLFTYLVIILSATFGAVGGLNQASLRKILGYSSINHVSWMMMFMSMSLMWYKYLLIYWILVVMICLFFNSKNSFFINQINSMSYSLMEKYMYLMLMLSLGGLPPFLGFLPKWMVIQSMIQSNLYLLMLLLLLMSLITLFYYMRLMSPLILNYSMINKWNNYDSPNKWFLYMIFFINMSLPLFSVLSIF</sequence>
<evidence type="ECO:0000256" key="17">
    <source>
        <dbReference type="ARBA" id="ARBA00049551"/>
    </source>
</evidence>
<evidence type="ECO:0000256" key="16">
    <source>
        <dbReference type="ARBA" id="ARBA00023136"/>
    </source>
</evidence>
<evidence type="ECO:0000256" key="3">
    <source>
        <dbReference type="ARBA" id="ARBA00007012"/>
    </source>
</evidence>
<dbReference type="GO" id="GO:0005743">
    <property type="term" value="C:mitochondrial inner membrane"/>
    <property type="evidence" value="ECO:0007669"/>
    <property type="project" value="UniProtKB-SubCell"/>
</dbReference>
<evidence type="ECO:0000256" key="11">
    <source>
        <dbReference type="ARBA" id="ARBA00022982"/>
    </source>
</evidence>
<keyword evidence="14 18" id="KW-0830">Ubiquinone</keyword>
<dbReference type="InterPro" id="IPR003917">
    <property type="entry name" value="NADH_UbQ_OxRdtase_chain2"/>
</dbReference>
<dbReference type="EC" id="7.1.1.2" evidence="4 18"/>
<gene>
    <name evidence="20" type="primary">ND2</name>
</gene>
<reference evidence="20" key="1">
    <citation type="journal article" date="2019" name="Mitochondrial DNA Part B Resour">
        <title>Complete mitochondrial genome sequence and phylogenetic implications of Chorosoma macilentum (Heteroptera: Rhopalidae).</title>
        <authorList>
            <person name="Zhao W."/>
            <person name="Liu D."/>
            <person name="Gao Z."/>
            <person name="Liu J."/>
            <person name="Yi W."/>
            <person name="Zhang H."/>
        </authorList>
    </citation>
    <scope>NUCLEOTIDE SEQUENCE</scope>
</reference>
<evidence type="ECO:0000256" key="12">
    <source>
        <dbReference type="ARBA" id="ARBA00022989"/>
    </source>
</evidence>
<feature type="transmembrane region" description="Helical" evidence="18">
    <location>
        <begin position="194"/>
        <end position="214"/>
    </location>
</feature>
<evidence type="ECO:0000256" key="15">
    <source>
        <dbReference type="ARBA" id="ARBA00023128"/>
    </source>
</evidence>
<dbReference type="PRINTS" id="PR01436">
    <property type="entry name" value="NADHDHGNASE2"/>
</dbReference>
<dbReference type="AlphaFoldDB" id="A0A6G8QTF2"/>
<comment type="function">
    <text evidence="1">Core subunit of the mitochondrial membrane respiratory chain NADH dehydrogenase (Complex I) that is believed to belong to the minimal assembly required for catalysis. Complex I functions in the transfer of electrons from NADH to the respiratory chain. The immediate electron acceptor for the enzyme is believed to be ubiquinone.</text>
</comment>
<keyword evidence="7 18" id="KW-0679">Respiratory chain</keyword>
<geneLocation type="mitochondrion" evidence="20"/>
<feature type="transmembrane region" description="Helical" evidence="18">
    <location>
        <begin position="146"/>
        <end position="164"/>
    </location>
</feature>
<evidence type="ECO:0000256" key="18">
    <source>
        <dbReference type="RuleBase" id="RU003403"/>
    </source>
</evidence>
<feature type="transmembrane region" description="Helical" evidence="18">
    <location>
        <begin position="89"/>
        <end position="111"/>
    </location>
</feature>
<dbReference type="Pfam" id="PF00361">
    <property type="entry name" value="Proton_antipo_M"/>
    <property type="match status" value="1"/>
</dbReference>
<dbReference type="PANTHER" id="PTHR46552:SF1">
    <property type="entry name" value="NADH-UBIQUINONE OXIDOREDUCTASE CHAIN 2"/>
    <property type="match status" value="1"/>
</dbReference>
<keyword evidence="10 18" id="KW-1278">Translocase</keyword>
<evidence type="ECO:0000256" key="1">
    <source>
        <dbReference type="ARBA" id="ARBA00003257"/>
    </source>
</evidence>
<comment type="subcellular location">
    <subcellularLocation>
        <location evidence="2 18">Mitochondrion inner membrane</location>
        <topology evidence="2 18">Multi-pass membrane protein</topology>
    </subcellularLocation>
</comment>
<evidence type="ECO:0000313" key="20">
    <source>
        <dbReference type="EMBL" id="QIN90637.1"/>
    </source>
</evidence>
<evidence type="ECO:0000256" key="8">
    <source>
        <dbReference type="ARBA" id="ARBA00022692"/>
    </source>
</evidence>
<evidence type="ECO:0000256" key="2">
    <source>
        <dbReference type="ARBA" id="ARBA00004448"/>
    </source>
</evidence>
<protein>
    <recommendedName>
        <fullName evidence="5 18">NADH-ubiquinone oxidoreductase chain 2</fullName>
        <ecNumber evidence="4 18">7.1.1.2</ecNumber>
    </recommendedName>
</protein>
<keyword evidence="6" id="KW-0813">Transport</keyword>
<comment type="function">
    <text evidence="18">Core subunit of the mitochondrial membrane respiratory chain NADH dehydrogenase (Complex I) which catalyzes electron transfer from NADH through the respiratory chain, using ubiquinone as an electron acceptor. Essential for the catalytic activity and assembly of complex I.</text>
</comment>
<dbReference type="PANTHER" id="PTHR46552">
    <property type="entry name" value="NADH-UBIQUINONE OXIDOREDUCTASE CHAIN 2"/>
    <property type="match status" value="1"/>
</dbReference>
<feature type="domain" description="NADH:quinone oxidoreductase/Mrp antiporter transmembrane" evidence="19">
    <location>
        <begin position="22"/>
        <end position="281"/>
    </location>
</feature>
<dbReference type="GO" id="GO:0006120">
    <property type="term" value="P:mitochondrial electron transport, NADH to ubiquinone"/>
    <property type="evidence" value="ECO:0007669"/>
    <property type="project" value="InterPro"/>
</dbReference>
<name>A0A6G8QTF2_9HEMI</name>
<evidence type="ECO:0000256" key="6">
    <source>
        <dbReference type="ARBA" id="ARBA00022448"/>
    </source>
</evidence>
<evidence type="ECO:0000256" key="14">
    <source>
        <dbReference type="ARBA" id="ARBA00023075"/>
    </source>
</evidence>
<feature type="transmembrane region" description="Helical" evidence="18">
    <location>
        <begin position="311"/>
        <end position="331"/>
    </location>
</feature>
<dbReference type="InterPro" id="IPR050175">
    <property type="entry name" value="Complex_I_Subunit_2"/>
</dbReference>
<keyword evidence="9 18" id="KW-0999">Mitochondrion inner membrane</keyword>
<comment type="catalytic activity">
    <reaction evidence="17 18">
        <text>a ubiquinone + NADH + 5 H(+)(in) = a ubiquinol + NAD(+) + 4 H(+)(out)</text>
        <dbReference type="Rhea" id="RHEA:29091"/>
        <dbReference type="Rhea" id="RHEA-COMP:9565"/>
        <dbReference type="Rhea" id="RHEA-COMP:9566"/>
        <dbReference type="ChEBI" id="CHEBI:15378"/>
        <dbReference type="ChEBI" id="CHEBI:16389"/>
        <dbReference type="ChEBI" id="CHEBI:17976"/>
        <dbReference type="ChEBI" id="CHEBI:57540"/>
        <dbReference type="ChEBI" id="CHEBI:57945"/>
        <dbReference type="EC" id="7.1.1.2"/>
    </reaction>
</comment>
<feature type="transmembrane region" description="Helical" evidence="18">
    <location>
        <begin position="234"/>
        <end position="253"/>
    </location>
</feature>
<evidence type="ECO:0000256" key="7">
    <source>
        <dbReference type="ARBA" id="ARBA00022660"/>
    </source>
</evidence>
<feature type="transmembrane region" description="Helical" evidence="18">
    <location>
        <begin position="7"/>
        <end position="27"/>
    </location>
</feature>
<feature type="transmembrane region" description="Helical" evidence="18">
    <location>
        <begin position="265"/>
        <end position="286"/>
    </location>
</feature>
<dbReference type="GO" id="GO:0008137">
    <property type="term" value="F:NADH dehydrogenase (ubiquinone) activity"/>
    <property type="evidence" value="ECO:0007669"/>
    <property type="project" value="UniProtKB-EC"/>
</dbReference>
<keyword evidence="16 18" id="KW-0472">Membrane</keyword>
<dbReference type="InterPro" id="IPR001750">
    <property type="entry name" value="ND/Mrp_TM"/>
</dbReference>
<dbReference type="GeneID" id="54105077"/>
<keyword evidence="11 18" id="KW-0249">Electron transport</keyword>
<keyword evidence="15 18" id="KW-0496">Mitochondrion</keyword>